<gene>
    <name evidence="2" type="ORF">NM961_22850</name>
</gene>
<feature type="transmembrane region" description="Helical" evidence="1">
    <location>
        <begin position="18"/>
        <end position="41"/>
    </location>
</feature>
<dbReference type="EMBL" id="JANFQO010000034">
    <property type="protein sequence ID" value="MCQ4167563.1"/>
    <property type="molecule type" value="Genomic_DNA"/>
</dbReference>
<keyword evidence="1" id="KW-0812">Transmembrane</keyword>
<dbReference type="Proteomes" id="UP001165498">
    <property type="component" value="Unassembled WGS sequence"/>
</dbReference>
<feature type="transmembrane region" description="Helical" evidence="1">
    <location>
        <begin position="47"/>
        <end position="64"/>
    </location>
</feature>
<keyword evidence="1" id="KW-1133">Transmembrane helix</keyword>
<accession>A0ABT1QZ78</accession>
<name>A0ABT1QZ78_9GAMM</name>
<proteinExistence type="predicted"/>
<comment type="caution">
    <text evidence="2">The sequence shown here is derived from an EMBL/GenBank/DDBJ whole genome shotgun (WGS) entry which is preliminary data.</text>
</comment>
<evidence type="ECO:0000313" key="3">
    <source>
        <dbReference type="Proteomes" id="UP001165498"/>
    </source>
</evidence>
<reference evidence="2" key="1">
    <citation type="submission" date="2022-07" db="EMBL/GenBank/DDBJ databases">
        <title>Tahibacter sp., a new gammaproteobacterium isolated from the silt sample collected at pig farm.</title>
        <authorList>
            <person name="Chen H."/>
        </authorList>
    </citation>
    <scope>NUCLEOTIDE SEQUENCE</scope>
    <source>
        <strain evidence="2">P2K</strain>
    </source>
</reference>
<protein>
    <recommendedName>
        <fullName evidence="4">Transmembrane protein</fullName>
    </recommendedName>
</protein>
<organism evidence="2 3">
    <name type="scientific">Tahibacter harae</name>
    <dbReference type="NCBI Taxonomy" id="2963937"/>
    <lineage>
        <taxon>Bacteria</taxon>
        <taxon>Pseudomonadati</taxon>
        <taxon>Pseudomonadota</taxon>
        <taxon>Gammaproteobacteria</taxon>
        <taxon>Lysobacterales</taxon>
        <taxon>Rhodanobacteraceae</taxon>
        <taxon>Tahibacter</taxon>
    </lineage>
</organism>
<keyword evidence="3" id="KW-1185">Reference proteome</keyword>
<sequence>MSQSPSTHATDAAHESTLIARCIGGWLYCGLAGVLLLPAARAHSPEFGWLAYWLVGAPVLMWAMQRRQLLARRAQAILVGLFAPRVSGVAGAGSPFDRRQGWLHARMRPQARKLRR</sequence>
<keyword evidence="1" id="KW-0472">Membrane</keyword>
<evidence type="ECO:0008006" key="4">
    <source>
        <dbReference type="Google" id="ProtNLM"/>
    </source>
</evidence>
<evidence type="ECO:0000256" key="1">
    <source>
        <dbReference type="SAM" id="Phobius"/>
    </source>
</evidence>
<dbReference type="RefSeq" id="WP_255916746.1">
    <property type="nucleotide sequence ID" value="NZ_JANFQO010000034.1"/>
</dbReference>
<evidence type="ECO:0000313" key="2">
    <source>
        <dbReference type="EMBL" id="MCQ4167563.1"/>
    </source>
</evidence>